<dbReference type="PANTHER" id="PTHR35149:SF1">
    <property type="entry name" value="DUF5655 DOMAIN-CONTAINING PROTEIN"/>
    <property type="match status" value="1"/>
</dbReference>
<dbReference type="OrthoDB" id="9798761at2"/>
<feature type="domain" description="GmrSD restriction endonucleases N-terminal" evidence="1">
    <location>
        <begin position="23"/>
        <end position="227"/>
    </location>
</feature>
<dbReference type="InterPro" id="IPR011089">
    <property type="entry name" value="GmrSD_C"/>
</dbReference>
<evidence type="ECO:0000313" key="4">
    <source>
        <dbReference type="Proteomes" id="UP000321822"/>
    </source>
</evidence>
<proteinExistence type="predicted"/>
<dbReference type="InterPro" id="IPR004919">
    <property type="entry name" value="GmrSD_N"/>
</dbReference>
<dbReference type="AlphaFoldDB" id="A0A5C6QIU5"/>
<gene>
    <name evidence="3" type="ORF">ESZ36_08540</name>
</gene>
<feature type="domain" description="GmrSD restriction endonucleases C-terminal" evidence="2">
    <location>
        <begin position="478"/>
        <end position="600"/>
    </location>
</feature>
<dbReference type="Pfam" id="PF03235">
    <property type="entry name" value="GmrSD_N"/>
    <property type="match status" value="1"/>
</dbReference>
<evidence type="ECO:0000313" key="3">
    <source>
        <dbReference type="EMBL" id="TWX68532.1"/>
    </source>
</evidence>
<evidence type="ECO:0000259" key="1">
    <source>
        <dbReference type="Pfam" id="PF03235"/>
    </source>
</evidence>
<accession>A0A5C6QIU5</accession>
<keyword evidence="4" id="KW-1185">Reference proteome</keyword>
<sequence length="615" mass="72521">MASFDIDASRYVLGPNSDKIPYLLNNKIDYIIPIYQRPYAWTEKQITQFINDIFSAFSEQSNVEDKEPMFIGTMQLAKAKNGQQEIIDGQQRFTTFFLLFKVLEQLFPSSSCFDSSAFLRLKTKVNNGEQQILLEEFREDFSIDSTDESNNIYCNNSALIFRAIKLWLDKSELFSLDNFPFNDLHDYINRKIYFVVIETQAGLSKTLKIFDTINTAGLPLDTNDLFKIRMYEYLQKVASNEFEHSDDIFSKISSLYEDIDHFNKAHNSGVTMQEILGIYQVFLIAKYNLPTILYSLGVDTFYDRLFETLFNISEWPHFKKEKGQEIKLCLHELKGIVTERLDWHVHWKVEKKYSSVIDFSTYILWSWTRYARYRKFIYIFLFQFKDDPDKYQKLQKFINALTKLYIVYSVNYQRVINNVRFKFNHKLLRTILSCSKDESTIISLINDKLNGSKKYEYTDENFELFNNALKADVFSITTSKNLLCRMSAVFAAEHEEDGLHEVTNFIFNVDNSFDIEHILSQTEEENEPKRDDEWKQHINKLGNIVLLERNLNRGINNHANKKVDYYEKSQLSVIKIDLLEKRLNGDFKNWNIDSCNERTTNQVEAISTFVFSSFK</sequence>
<dbReference type="Proteomes" id="UP000321822">
    <property type="component" value="Unassembled WGS sequence"/>
</dbReference>
<comment type="caution">
    <text evidence="3">The sequence shown here is derived from an EMBL/GenBank/DDBJ whole genome shotgun (WGS) entry which is preliminary data.</text>
</comment>
<dbReference type="PANTHER" id="PTHR35149">
    <property type="entry name" value="SLL5132 PROTEIN"/>
    <property type="match status" value="1"/>
</dbReference>
<organism evidence="3 4">
    <name type="scientific">Colwellia demingiae</name>
    <dbReference type="NCBI Taxonomy" id="89401"/>
    <lineage>
        <taxon>Bacteria</taxon>
        <taxon>Pseudomonadati</taxon>
        <taxon>Pseudomonadota</taxon>
        <taxon>Gammaproteobacteria</taxon>
        <taxon>Alteromonadales</taxon>
        <taxon>Colwelliaceae</taxon>
        <taxon>Colwellia</taxon>
    </lineage>
</organism>
<name>A0A5C6QIU5_9GAMM</name>
<reference evidence="3 4" key="1">
    <citation type="submission" date="2019-07" db="EMBL/GenBank/DDBJ databases">
        <title>Genomes of sea-ice associated Colwellia species.</title>
        <authorList>
            <person name="Bowman J.P."/>
        </authorList>
    </citation>
    <scope>NUCLEOTIDE SEQUENCE [LARGE SCALE GENOMIC DNA]</scope>
    <source>
        <strain evidence="3 4">ACAM 459</strain>
    </source>
</reference>
<dbReference type="EMBL" id="VOLT01000004">
    <property type="protein sequence ID" value="TWX68532.1"/>
    <property type="molecule type" value="Genomic_DNA"/>
</dbReference>
<dbReference type="Pfam" id="PF07510">
    <property type="entry name" value="GmrSD_C"/>
    <property type="match status" value="1"/>
</dbReference>
<protein>
    <submittedName>
        <fullName evidence="3">DUF262 domain-containing protein</fullName>
    </submittedName>
</protein>
<evidence type="ECO:0000259" key="2">
    <source>
        <dbReference type="Pfam" id="PF07510"/>
    </source>
</evidence>
<dbReference type="RefSeq" id="WP_146786347.1">
    <property type="nucleotide sequence ID" value="NZ_VOLT01000004.1"/>
</dbReference>